<dbReference type="SUPFAM" id="SSF51430">
    <property type="entry name" value="NAD(P)-linked oxidoreductase"/>
    <property type="match status" value="1"/>
</dbReference>
<evidence type="ECO:0000259" key="2">
    <source>
        <dbReference type="Pfam" id="PF00248"/>
    </source>
</evidence>
<dbReference type="EMBL" id="JAVDTR010000003">
    <property type="protein sequence ID" value="MDR6722889.1"/>
    <property type="molecule type" value="Genomic_DNA"/>
</dbReference>
<dbReference type="GO" id="GO:0005829">
    <property type="term" value="C:cytosol"/>
    <property type="evidence" value="ECO:0007669"/>
    <property type="project" value="UniProtKB-ARBA"/>
</dbReference>
<protein>
    <submittedName>
        <fullName evidence="3">Aryl-alcohol dehydrogenase-like predicted oxidoreductase</fullName>
    </submittedName>
</protein>
<evidence type="ECO:0000313" key="3">
    <source>
        <dbReference type="EMBL" id="MDR6722889.1"/>
    </source>
</evidence>
<reference evidence="3" key="1">
    <citation type="submission" date="2023-07" db="EMBL/GenBank/DDBJ databases">
        <title>Sorghum-associated microbial communities from plants grown in Nebraska, USA.</title>
        <authorList>
            <person name="Schachtman D."/>
        </authorList>
    </citation>
    <scope>NUCLEOTIDE SEQUENCE</scope>
    <source>
        <strain evidence="3">BE80</strain>
    </source>
</reference>
<comment type="caution">
    <text evidence="3">The sequence shown here is derived from an EMBL/GenBank/DDBJ whole genome shotgun (WGS) entry which is preliminary data.</text>
</comment>
<evidence type="ECO:0000313" key="4">
    <source>
        <dbReference type="Proteomes" id="UP001254832"/>
    </source>
</evidence>
<proteinExistence type="predicted"/>
<dbReference type="InterPro" id="IPR050523">
    <property type="entry name" value="AKR_Detox_Biosynth"/>
</dbReference>
<keyword evidence="1" id="KW-0560">Oxidoreductase</keyword>
<dbReference type="Gene3D" id="3.20.20.100">
    <property type="entry name" value="NADP-dependent oxidoreductase domain"/>
    <property type="match status" value="1"/>
</dbReference>
<dbReference type="GO" id="GO:0016491">
    <property type="term" value="F:oxidoreductase activity"/>
    <property type="evidence" value="ECO:0007669"/>
    <property type="project" value="UniProtKB-KW"/>
</dbReference>
<dbReference type="Proteomes" id="UP001254832">
    <property type="component" value="Unassembled WGS sequence"/>
</dbReference>
<dbReference type="PRINTS" id="PR00069">
    <property type="entry name" value="ALDKETRDTASE"/>
</dbReference>
<dbReference type="AlphaFoldDB" id="A0AAP5GYB8"/>
<sequence length="326" mass="36041">MMEFRHLGNSGLRVSALGLGTNAFGKRADEPTSTRIIHAALDQGINFIDTANIYAGTESERIIGHALAGKRENAVLATKAGLPRHDGPHGRGSSRYHLQQELEHSLRRLRTDYIDLYQIHTFDPHTPLDETLRTLDDMVSSGKVRYIGASNYAAWELMKALGTSELKGYVRYISTQTSYSLADRTPELELVPLCLDQGVGIIPYFPLAGGILTGKYNGEQAVPSGSRADTDPSFNRFLLEHNIHLGRQVSEKAAEHGCSPSVLSLAWLLARPAVSTVIVGATRTEQLEHNLQSLELKLTSDMMAELDQLSDSFRHREPFATYRLSE</sequence>
<organism evidence="3 4">
    <name type="scientific">Paenibacillus amylolyticus</name>
    <dbReference type="NCBI Taxonomy" id="1451"/>
    <lineage>
        <taxon>Bacteria</taxon>
        <taxon>Bacillati</taxon>
        <taxon>Bacillota</taxon>
        <taxon>Bacilli</taxon>
        <taxon>Bacillales</taxon>
        <taxon>Paenibacillaceae</taxon>
        <taxon>Paenibacillus</taxon>
    </lineage>
</organism>
<gene>
    <name evidence="3" type="ORF">J2W91_001341</name>
</gene>
<accession>A0AAP5GYB8</accession>
<dbReference type="PANTHER" id="PTHR43364:SF4">
    <property type="entry name" value="NAD(P)-LINKED OXIDOREDUCTASE SUPERFAMILY PROTEIN"/>
    <property type="match status" value="1"/>
</dbReference>
<feature type="domain" description="NADP-dependent oxidoreductase" evidence="2">
    <location>
        <begin position="17"/>
        <end position="310"/>
    </location>
</feature>
<dbReference type="PANTHER" id="PTHR43364">
    <property type="entry name" value="NADH-SPECIFIC METHYLGLYOXAL REDUCTASE-RELATED"/>
    <property type="match status" value="1"/>
</dbReference>
<dbReference type="InterPro" id="IPR036812">
    <property type="entry name" value="NAD(P)_OxRdtase_dom_sf"/>
</dbReference>
<evidence type="ECO:0000256" key="1">
    <source>
        <dbReference type="ARBA" id="ARBA00023002"/>
    </source>
</evidence>
<dbReference type="FunFam" id="3.20.20.100:FF:000004">
    <property type="entry name" value="Oxidoreductase, aldo/keto reductase"/>
    <property type="match status" value="1"/>
</dbReference>
<name>A0AAP5GYB8_PAEAM</name>
<dbReference type="InterPro" id="IPR023210">
    <property type="entry name" value="NADP_OxRdtase_dom"/>
</dbReference>
<dbReference type="InterPro" id="IPR020471">
    <property type="entry name" value="AKR"/>
</dbReference>
<dbReference type="Pfam" id="PF00248">
    <property type="entry name" value="Aldo_ket_red"/>
    <property type="match status" value="1"/>
</dbReference>